<keyword evidence="3" id="KW-0963">Cytoplasm</keyword>
<dbReference type="PROSITE" id="PS51186">
    <property type="entry name" value="GNAT"/>
    <property type="match status" value="1"/>
</dbReference>
<gene>
    <name evidence="5" type="ORF">SAMN05216553_102600</name>
</gene>
<evidence type="ECO:0000256" key="1">
    <source>
        <dbReference type="ARBA" id="ARBA00022679"/>
    </source>
</evidence>
<dbReference type="EMBL" id="FNCC01000002">
    <property type="protein sequence ID" value="SDF67322.1"/>
    <property type="molecule type" value="Genomic_DNA"/>
</dbReference>
<dbReference type="Proteomes" id="UP000199623">
    <property type="component" value="Unassembled WGS sequence"/>
</dbReference>
<keyword evidence="2" id="KW-0012">Acyltransferase</keyword>
<sequence length="152" mass="16932">MTTGTVTLGPLQHADVPRCREIELELFPGEDPWSENAFHSELNNGHYYLGAYADEELVGYAGLAATPYEASVHTIAVVRHWQGRGVGKMLLRKLLERADEIGVPVFLEVRTDNEPAIAMYLAHGFEHLGLRRRYYQPSGADAYTMGRSAKSV</sequence>
<comment type="subcellular location">
    <subcellularLocation>
        <location evidence="3">Cytoplasm</location>
    </subcellularLocation>
</comment>
<dbReference type="SUPFAM" id="SSF55729">
    <property type="entry name" value="Acyl-CoA N-acyltransferases (Nat)"/>
    <property type="match status" value="1"/>
</dbReference>
<dbReference type="InterPro" id="IPR016181">
    <property type="entry name" value="Acyl_CoA_acyltransferase"/>
</dbReference>
<comment type="catalytic activity">
    <reaction evidence="3">
        <text>N-terminal L-alanyl-[ribosomal protein bS18] + acetyl-CoA = N-terminal N(alpha)-acetyl-L-alanyl-[ribosomal protein bS18] + CoA + H(+)</text>
        <dbReference type="Rhea" id="RHEA:43756"/>
        <dbReference type="Rhea" id="RHEA-COMP:10676"/>
        <dbReference type="Rhea" id="RHEA-COMP:10677"/>
        <dbReference type="ChEBI" id="CHEBI:15378"/>
        <dbReference type="ChEBI" id="CHEBI:57287"/>
        <dbReference type="ChEBI" id="CHEBI:57288"/>
        <dbReference type="ChEBI" id="CHEBI:64718"/>
        <dbReference type="ChEBI" id="CHEBI:83683"/>
        <dbReference type="EC" id="2.3.1.266"/>
    </reaction>
</comment>
<keyword evidence="6" id="KW-1185">Reference proteome</keyword>
<dbReference type="EC" id="2.3.1.266" evidence="3"/>
<dbReference type="PANTHER" id="PTHR43877">
    <property type="entry name" value="AMINOALKYLPHOSPHONATE N-ACETYLTRANSFERASE-RELATED-RELATED"/>
    <property type="match status" value="1"/>
</dbReference>
<evidence type="ECO:0000256" key="3">
    <source>
        <dbReference type="RuleBase" id="RU363094"/>
    </source>
</evidence>
<keyword evidence="1 5" id="KW-0808">Transferase</keyword>
<dbReference type="RefSeq" id="WP_090046662.1">
    <property type="nucleotide sequence ID" value="NZ_FNCC01000002.1"/>
</dbReference>
<dbReference type="STRING" id="200378.SAMN05216553_102600"/>
<evidence type="ECO:0000313" key="5">
    <source>
        <dbReference type="EMBL" id="SDF67322.1"/>
    </source>
</evidence>
<dbReference type="NCBIfam" id="TIGR01575">
    <property type="entry name" value="rimI"/>
    <property type="match status" value="1"/>
</dbReference>
<dbReference type="InterPro" id="IPR006464">
    <property type="entry name" value="AcTrfase_RimI/Ard1"/>
</dbReference>
<organism evidence="5 6">
    <name type="scientific">Lentzea fradiae</name>
    <dbReference type="NCBI Taxonomy" id="200378"/>
    <lineage>
        <taxon>Bacteria</taxon>
        <taxon>Bacillati</taxon>
        <taxon>Actinomycetota</taxon>
        <taxon>Actinomycetes</taxon>
        <taxon>Pseudonocardiales</taxon>
        <taxon>Pseudonocardiaceae</taxon>
        <taxon>Lentzea</taxon>
    </lineage>
</organism>
<reference evidence="6" key="1">
    <citation type="submission" date="2016-10" db="EMBL/GenBank/DDBJ databases">
        <authorList>
            <person name="Varghese N."/>
            <person name="Submissions S."/>
        </authorList>
    </citation>
    <scope>NUCLEOTIDE SEQUENCE [LARGE SCALE GENOMIC DNA]</scope>
    <source>
        <strain evidence="6">CGMCC 4.3506</strain>
    </source>
</reference>
<dbReference type="Gene3D" id="3.40.630.30">
    <property type="match status" value="1"/>
</dbReference>
<dbReference type="GO" id="GO:0008999">
    <property type="term" value="F:protein-N-terminal-alanine acetyltransferase activity"/>
    <property type="evidence" value="ECO:0007669"/>
    <property type="project" value="UniProtKB-EC"/>
</dbReference>
<dbReference type="CDD" id="cd04301">
    <property type="entry name" value="NAT_SF"/>
    <property type="match status" value="1"/>
</dbReference>
<dbReference type="Pfam" id="PF00583">
    <property type="entry name" value="Acetyltransf_1"/>
    <property type="match status" value="1"/>
</dbReference>
<dbReference type="AlphaFoldDB" id="A0A1G7N037"/>
<name>A0A1G7N037_9PSEU</name>
<dbReference type="InterPro" id="IPR050832">
    <property type="entry name" value="Bact_Acetyltransf"/>
</dbReference>
<accession>A0A1G7N037</accession>
<comment type="function">
    <text evidence="3">Acetylates the N-terminal alanine of ribosomal protein bS18.</text>
</comment>
<dbReference type="InterPro" id="IPR000182">
    <property type="entry name" value="GNAT_dom"/>
</dbReference>
<protein>
    <recommendedName>
        <fullName evidence="3">[Ribosomal protein bS18]-alanine N-acetyltransferase</fullName>
        <ecNumber evidence="3">2.3.1.266</ecNumber>
    </recommendedName>
</protein>
<dbReference type="GO" id="GO:0005737">
    <property type="term" value="C:cytoplasm"/>
    <property type="evidence" value="ECO:0007669"/>
    <property type="project" value="UniProtKB-SubCell"/>
</dbReference>
<feature type="domain" description="N-acetyltransferase" evidence="4">
    <location>
        <begin position="6"/>
        <end position="150"/>
    </location>
</feature>
<evidence type="ECO:0000256" key="2">
    <source>
        <dbReference type="ARBA" id="ARBA00023315"/>
    </source>
</evidence>
<dbReference type="OrthoDB" id="529907at2"/>
<proteinExistence type="inferred from homology"/>
<evidence type="ECO:0000313" key="6">
    <source>
        <dbReference type="Proteomes" id="UP000199623"/>
    </source>
</evidence>
<evidence type="ECO:0000259" key="4">
    <source>
        <dbReference type="PROSITE" id="PS51186"/>
    </source>
</evidence>
<comment type="similarity">
    <text evidence="3">Belongs to the acetyltransferase family. RimI subfamily.</text>
</comment>
<dbReference type="PANTHER" id="PTHR43877:SF2">
    <property type="entry name" value="AMINOALKYLPHOSPHONATE N-ACETYLTRANSFERASE-RELATED"/>
    <property type="match status" value="1"/>
</dbReference>